<feature type="transmembrane region" description="Helical" evidence="8">
    <location>
        <begin position="167"/>
        <end position="197"/>
    </location>
</feature>
<dbReference type="EMBL" id="FNEK01000013">
    <property type="protein sequence ID" value="SDJ15945.1"/>
    <property type="molecule type" value="Genomic_DNA"/>
</dbReference>
<dbReference type="PANTHER" id="PTHR32196">
    <property type="entry name" value="ABC TRANSPORTER PERMEASE PROTEIN YPHD-RELATED-RELATED"/>
    <property type="match status" value="1"/>
</dbReference>
<accession>A0A1G8RHG4</accession>
<evidence type="ECO:0000256" key="7">
    <source>
        <dbReference type="ARBA" id="ARBA00023136"/>
    </source>
</evidence>
<gene>
    <name evidence="9" type="ORF">SAMN04488026_10139</name>
</gene>
<dbReference type="CDD" id="cd06579">
    <property type="entry name" value="TM_PBP1_transp_AraH_like"/>
    <property type="match status" value="1"/>
</dbReference>
<evidence type="ECO:0000256" key="4">
    <source>
        <dbReference type="ARBA" id="ARBA00022519"/>
    </source>
</evidence>
<keyword evidence="7 8" id="KW-0472">Membrane</keyword>
<keyword evidence="2" id="KW-0813">Transport</keyword>
<keyword evidence="6 8" id="KW-1133">Transmembrane helix</keyword>
<comment type="subcellular location">
    <subcellularLocation>
        <location evidence="1">Cell membrane</location>
        <topology evidence="1">Multi-pass membrane protein</topology>
    </subcellularLocation>
</comment>
<evidence type="ECO:0000313" key="10">
    <source>
        <dbReference type="Proteomes" id="UP000199382"/>
    </source>
</evidence>
<keyword evidence="4" id="KW-0997">Cell inner membrane</keyword>
<evidence type="ECO:0000256" key="6">
    <source>
        <dbReference type="ARBA" id="ARBA00022989"/>
    </source>
</evidence>
<feature type="transmembrane region" description="Helical" evidence="8">
    <location>
        <begin position="228"/>
        <end position="250"/>
    </location>
</feature>
<protein>
    <submittedName>
        <fullName evidence="9">Monosaccharide ABC transporter membrane protein, CUT2 family</fullName>
    </submittedName>
</protein>
<feature type="transmembrane region" description="Helical" evidence="8">
    <location>
        <begin position="110"/>
        <end position="131"/>
    </location>
</feature>
<organism evidence="9 10">
    <name type="scientific">Aliiruegeria lutimaris</name>
    <dbReference type="NCBI Taxonomy" id="571298"/>
    <lineage>
        <taxon>Bacteria</taxon>
        <taxon>Pseudomonadati</taxon>
        <taxon>Pseudomonadota</taxon>
        <taxon>Alphaproteobacteria</taxon>
        <taxon>Rhodobacterales</taxon>
        <taxon>Roseobacteraceae</taxon>
        <taxon>Aliiruegeria</taxon>
    </lineage>
</organism>
<proteinExistence type="predicted"/>
<dbReference type="InterPro" id="IPR001851">
    <property type="entry name" value="ABC_transp_permease"/>
</dbReference>
<evidence type="ECO:0000256" key="1">
    <source>
        <dbReference type="ARBA" id="ARBA00004651"/>
    </source>
</evidence>
<name>A0A1G8RHG4_9RHOB</name>
<evidence type="ECO:0000256" key="3">
    <source>
        <dbReference type="ARBA" id="ARBA00022475"/>
    </source>
</evidence>
<evidence type="ECO:0000256" key="8">
    <source>
        <dbReference type="SAM" id="Phobius"/>
    </source>
</evidence>
<dbReference type="STRING" id="571298.SAMN04488026_10139"/>
<dbReference type="PANTHER" id="PTHR32196:SF21">
    <property type="entry name" value="ABC TRANSPORTER PERMEASE PROTEIN YPHD-RELATED"/>
    <property type="match status" value="1"/>
</dbReference>
<evidence type="ECO:0000256" key="5">
    <source>
        <dbReference type="ARBA" id="ARBA00022692"/>
    </source>
</evidence>
<dbReference type="GO" id="GO:0022857">
    <property type="term" value="F:transmembrane transporter activity"/>
    <property type="evidence" value="ECO:0007669"/>
    <property type="project" value="InterPro"/>
</dbReference>
<sequence>MPHDTAMGTSVQGTKKMNVNFRQALRSPLVLPLVGLIVVSVLMGFASENFFSVSKILNVLRQVSINGILAVGMTFVILTGGIDLSVGAVMAFSGTVCAGLIVNMGMPGSVGLAGGLLVGLGLGVFNGILVAWGRMPAIIVTLATMGIARGLGLIYSGGYPISGLPSWIAWFGIGRIGIIPVPVIAMFLIYGLAWVLLERTAFGRHVYSIGGNETAARLSGVKTQRIKLAIYTISGMTSAFAAVILTGRLMSGQPNAGVGFELDAIAAVVMGGTSIAGGRGLIFGTLIGAVLLGILNNGLNLVGINPYLQDVIKGFIILLAIYIGRGERR</sequence>
<feature type="transmembrane region" description="Helical" evidence="8">
    <location>
        <begin position="84"/>
        <end position="103"/>
    </location>
</feature>
<dbReference type="GO" id="GO:0005886">
    <property type="term" value="C:plasma membrane"/>
    <property type="evidence" value="ECO:0007669"/>
    <property type="project" value="UniProtKB-SubCell"/>
</dbReference>
<keyword evidence="5 8" id="KW-0812">Transmembrane</keyword>
<keyword evidence="3" id="KW-1003">Cell membrane</keyword>
<reference evidence="9 10" key="1">
    <citation type="submission" date="2016-10" db="EMBL/GenBank/DDBJ databases">
        <authorList>
            <person name="de Groot N.N."/>
        </authorList>
    </citation>
    <scope>NUCLEOTIDE SEQUENCE [LARGE SCALE GENOMIC DNA]</scope>
    <source>
        <strain evidence="9 10">DSM 25294</strain>
    </source>
</reference>
<dbReference type="Pfam" id="PF02653">
    <property type="entry name" value="BPD_transp_2"/>
    <property type="match status" value="1"/>
</dbReference>
<feature type="transmembrane region" description="Helical" evidence="8">
    <location>
        <begin position="59"/>
        <end position="78"/>
    </location>
</feature>
<feature type="transmembrane region" description="Helical" evidence="8">
    <location>
        <begin position="137"/>
        <end position="155"/>
    </location>
</feature>
<evidence type="ECO:0000256" key="2">
    <source>
        <dbReference type="ARBA" id="ARBA00022448"/>
    </source>
</evidence>
<evidence type="ECO:0000313" key="9">
    <source>
        <dbReference type="EMBL" id="SDJ15945.1"/>
    </source>
</evidence>
<feature type="transmembrane region" description="Helical" evidence="8">
    <location>
        <begin position="307"/>
        <end position="324"/>
    </location>
</feature>
<dbReference type="AlphaFoldDB" id="A0A1G8RHG4"/>
<feature type="transmembrane region" description="Helical" evidence="8">
    <location>
        <begin position="29"/>
        <end position="47"/>
    </location>
</feature>
<dbReference type="Proteomes" id="UP000199382">
    <property type="component" value="Unassembled WGS sequence"/>
</dbReference>
<dbReference type="RefSeq" id="WP_170844487.1">
    <property type="nucleotide sequence ID" value="NZ_FNEK01000013.1"/>
</dbReference>
<keyword evidence="10" id="KW-1185">Reference proteome</keyword>
<feature type="transmembrane region" description="Helical" evidence="8">
    <location>
        <begin position="262"/>
        <end position="295"/>
    </location>
</feature>